<feature type="compositionally biased region" description="Basic and acidic residues" evidence="2">
    <location>
        <begin position="1"/>
        <end position="17"/>
    </location>
</feature>
<feature type="domain" description="HPt" evidence="3">
    <location>
        <begin position="63"/>
        <end position="169"/>
    </location>
</feature>
<name>A0ABQ9NT09_9PEZI</name>
<proteinExistence type="predicted"/>
<dbReference type="InterPro" id="IPR036641">
    <property type="entry name" value="HPT_dom_sf"/>
</dbReference>
<evidence type="ECO:0000313" key="5">
    <source>
        <dbReference type="Proteomes" id="UP001172684"/>
    </source>
</evidence>
<dbReference type="SUPFAM" id="SSF47226">
    <property type="entry name" value="Histidine-containing phosphotransfer domain, HPT domain"/>
    <property type="match status" value="1"/>
</dbReference>
<dbReference type="CDD" id="cd00088">
    <property type="entry name" value="HPT"/>
    <property type="match status" value="1"/>
</dbReference>
<evidence type="ECO:0000256" key="1">
    <source>
        <dbReference type="PROSITE-ProRule" id="PRU00110"/>
    </source>
</evidence>
<dbReference type="InterPro" id="IPR045871">
    <property type="entry name" value="AHP1-5/YPD1"/>
</dbReference>
<protein>
    <submittedName>
        <fullName evidence="4">Phosphorelay intermediate protein</fullName>
    </submittedName>
</protein>
<dbReference type="SMART" id="SM00073">
    <property type="entry name" value="HPT"/>
    <property type="match status" value="1"/>
</dbReference>
<dbReference type="Pfam" id="PF01627">
    <property type="entry name" value="Hpt"/>
    <property type="match status" value="1"/>
</dbReference>
<dbReference type="InterPro" id="IPR008207">
    <property type="entry name" value="Sig_transdc_His_kin_Hpt_dom"/>
</dbReference>
<evidence type="ECO:0000313" key="4">
    <source>
        <dbReference type="EMBL" id="KAJ9665549.1"/>
    </source>
</evidence>
<dbReference type="PANTHER" id="PTHR28242:SF52">
    <property type="entry name" value="PHOSPHORELAY INTERMEDIATE PROTEIN YPD1"/>
    <property type="match status" value="1"/>
</dbReference>
<dbReference type="PANTHER" id="PTHR28242">
    <property type="entry name" value="PHOSPHORELAY INTERMEDIATE PROTEIN YPD1"/>
    <property type="match status" value="1"/>
</dbReference>
<accession>A0ABQ9NT09</accession>
<evidence type="ECO:0000256" key="2">
    <source>
        <dbReference type="SAM" id="MobiDB-lite"/>
    </source>
</evidence>
<organism evidence="4 5">
    <name type="scientific">Coniosporium apollinis</name>
    <dbReference type="NCBI Taxonomy" id="61459"/>
    <lineage>
        <taxon>Eukaryota</taxon>
        <taxon>Fungi</taxon>
        <taxon>Dikarya</taxon>
        <taxon>Ascomycota</taxon>
        <taxon>Pezizomycotina</taxon>
        <taxon>Dothideomycetes</taxon>
        <taxon>Dothideomycetes incertae sedis</taxon>
        <taxon>Coniosporium</taxon>
    </lineage>
</organism>
<keyword evidence="1" id="KW-0597">Phosphoprotein</keyword>
<dbReference type="EMBL" id="JAPDRL010000027">
    <property type="protein sequence ID" value="KAJ9665549.1"/>
    <property type="molecule type" value="Genomic_DNA"/>
</dbReference>
<sequence length="173" mass="19609">MARATDHPEDRVSHADHTGSPIQIELTDGMQSEEGSTGLPEAGDAIDTATFEQILEMDEDEDEREFSKSIVFDFFQQAEATFDKMDAALETRDLEQLSQLGHFLKGSSATLGLTKVKDSCEKIQHFGANKDETGTRDEPDDDVCLKRLRKTIEQAKQEFHDVEKVLRRFYHDE</sequence>
<feature type="modified residue" description="Phosphohistidine" evidence="1">
    <location>
        <position position="102"/>
    </location>
</feature>
<feature type="region of interest" description="Disordered" evidence="2">
    <location>
        <begin position="1"/>
        <end position="44"/>
    </location>
</feature>
<comment type="caution">
    <text evidence="4">The sequence shown here is derived from an EMBL/GenBank/DDBJ whole genome shotgun (WGS) entry which is preliminary data.</text>
</comment>
<dbReference type="PROSITE" id="PS50894">
    <property type="entry name" value="HPT"/>
    <property type="match status" value="1"/>
</dbReference>
<keyword evidence="5" id="KW-1185">Reference proteome</keyword>
<reference evidence="4" key="1">
    <citation type="submission" date="2022-10" db="EMBL/GenBank/DDBJ databases">
        <title>Culturing micro-colonial fungi from biological soil crusts in the Mojave desert and describing Neophaeococcomyces mojavensis, and introducing the new genera and species Taxawa tesnikishii.</title>
        <authorList>
            <person name="Kurbessoian T."/>
            <person name="Stajich J.E."/>
        </authorList>
    </citation>
    <scope>NUCLEOTIDE SEQUENCE</scope>
    <source>
        <strain evidence="4">TK_1</strain>
    </source>
</reference>
<dbReference type="Proteomes" id="UP001172684">
    <property type="component" value="Unassembled WGS sequence"/>
</dbReference>
<gene>
    <name evidence="4" type="primary">YPD1</name>
    <name evidence="4" type="ORF">H2201_004240</name>
</gene>
<evidence type="ECO:0000259" key="3">
    <source>
        <dbReference type="PROSITE" id="PS50894"/>
    </source>
</evidence>
<dbReference type="Gene3D" id="1.20.120.160">
    <property type="entry name" value="HPT domain"/>
    <property type="match status" value="1"/>
</dbReference>